<comment type="caution">
    <text evidence="1">The sequence shown here is derived from an EMBL/GenBank/DDBJ whole genome shotgun (WGS) entry which is preliminary data.</text>
</comment>
<gene>
    <name evidence="1" type="ORF">FHR84_003257</name>
</gene>
<dbReference type="Proteomes" id="UP000548304">
    <property type="component" value="Unassembled WGS sequence"/>
</dbReference>
<keyword evidence="2" id="KW-1185">Reference proteome</keyword>
<evidence type="ECO:0000313" key="1">
    <source>
        <dbReference type="EMBL" id="NYH79908.1"/>
    </source>
</evidence>
<evidence type="ECO:0000313" key="2">
    <source>
        <dbReference type="Proteomes" id="UP000548304"/>
    </source>
</evidence>
<dbReference type="RefSeq" id="WP_179536299.1">
    <property type="nucleotide sequence ID" value="NZ_JACBYW010000006.1"/>
</dbReference>
<sequence length="151" mass="15758">MTVLLARQRADLARGGEPPAVHAYRLPDNADTPDTLTAACGHELKPGEGEQMSASTGAPCTPCLLAVATQVPATASRQPDVPTVAVDPAGGYAAGLRGEQVCHFVPDHRITGQLDGRSVVQTVCGCLAWGPLHTPPEEWPVCEECTGIKQP</sequence>
<proteinExistence type="predicted"/>
<dbReference type="AlphaFoldDB" id="A0A852Z0A5"/>
<accession>A0A852Z0A5</accession>
<reference evidence="1 2" key="1">
    <citation type="submission" date="2020-07" db="EMBL/GenBank/DDBJ databases">
        <title>Genomic Encyclopedia of Type Strains, Phase III (KMG-III): the genomes of soil and plant-associated and newly described type strains.</title>
        <authorList>
            <person name="Whitman W."/>
        </authorList>
    </citation>
    <scope>NUCLEOTIDE SEQUENCE [LARGE SCALE GENOMIC DNA]</scope>
    <source>
        <strain evidence="1 2">CECT 8576</strain>
    </source>
</reference>
<name>A0A852Z0A5_9ACTN</name>
<dbReference type="EMBL" id="JACBYW010000006">
    <property type="protein sequence ID" value="NYH79908.1"/>
    <property type="molecule type" value="Genomic_DNA"/>
</dbReference>
<protein>
    <recommendedName>
        <fullName evidence="3">DUF3039 domain-containing protein</fullName>
    </recommendedName>
</protein>
<organism evidence="1 2">
    <name type="scientific">Actinopolyspora biskrensis</name>
    <dbReference type="NCBI Taxonomy" id="1470178"/>
    <lineage>
        <taxon>Bacteria</taxon>
        <taxon>Bacillati</taxon>
        <taxon>Actinomycetota</taxon>
        <taxon>Actinomycetes</taxon>
        <taxon>Actinopolysporales</taxon>
        <taxon>Actinopolysporaceae</taxon>
        <taxon>Actinopolyspora</taxon>
    </lineage>
</organism>
<evidence type="ECO:0008006" key="3">
    <source>
        <dbReference type="Google" id="ProtNLM"/>
    </source>
</evidence>